<dbReference type="AlphaFoldDB" id="A0A7C8Z8X8"/>
<reference evidence="1" key="2">
    <citation type="submission" date="2020-07" db="EMBL/GenBank/DDBJ databases">
        <authorList>
            <person name="Vera ALvarez R."/>
            <person name="Arias-Moreno D.M."/>
            <person name="Jimenez-Jacinto V."/>
            <person name="Jimenez-Bremont J.F."/>
            <person name="Swaminathan K."/>
            <person name="Moose S.P."/>
            <person name="Guerrero-Gonzalez M.L."/>
            <person name="Marino-Ramirez L."/>
            <person name="Landsman D."/>
            <person name="Rodriguez-Kessler M."/>
            <person name="Delgado-Sanchez P."/>
        </authorList>
    </citation>
    <scope>NUCLEOTIDE SEQUENCE</scope>
    <source>
        <tissue evidence="1">Cladode</tissue>
    </source>
</reference>
<accession>A0A7C8Z8X8</accession>
<protein>
    <submittedName>
        <fullName evidence="1">Uncharacterized protein</fullName>
    </submittedName>
</protein>
<sequence length="116" mass="13746">MIYFRLSIRKACPKKCYFFIQVFISRDSLTPNRRYLRLQGSNFFLHRYPKTSFFSLFLFTDICPCPHFIRCFLEVEIFLLKTVNLTLEDLHSLPKSIPLLLHLGELGFPLPNLKSN</sequence>
<evidence type="ECO:0000313" key="1">
    <source>
        <dbReference type="EMBL" id="MBA4636350.1"/>
    </source>
</evidence>
<organism evidence="1">
    <name type="scientific">Opuntia streptacantha</name>
    <name type="common">Prickly pear cactus</name>
    <name type="synonym">Opuntia cardona</name>
    <dbReference type="NCBI Taxonomy" id="393608"/>
    <lineage>
        <taxon>Eukaryota</taxon>
        <taxon>Viridiplantae</taxon>
        <taxon>Streptophyta</taxon>
        <taxon>Embryophyta</taxon>
        <taxon>Tracheophyta</taxon>
        <taxon>Spermatophyta</taxon>
        <taxon>Magnoliopsida</taxon>
        <taxon>eudicotyledons</taxon>
        <taxon>Gunneridae</taxon>
        <taxon>Pentapetalae</taxon>
        <taxon>Caryophyllales</taxon>
        <taxon>Cactineae</taxon>
        <taxon>Cactaceae</taxon>
        <taxon>Opuntioideae</taxon>
        <taxon>Opuntia</taxon>
    </lineage>
</organism>
<proteinExistence type="predicted"/>
<name>A0A7C8Z8X8_OPUST</name>
<reference evidence="1" key="1">
    <citation type="journal article" date="2013" name="J. Plant Res.">
        <title>Effect of fungi and light on seed germination of three Opuntia species from semiarid lands of central Mexico.</title>
        <authorList>
            <person name="Delgado-Sanchez P."/>
            <person name="Jimenez-Bremont J.F."/>
            <person name="Guerrero-Gonzalez Mde L."/>
            <person name="Flores J."/>
        </authorList>
    </citation>
    <scope>NUCLEOTIDE SEQUENCE</scope>
    <source>
        <tissue evidence="1">Cladode</tissue>
    </source>
</reference>
<dbReference type="EMBL" id="GISG01099771">
    <property type="protein sequence ID" value="MBA4636350.1"/>
    <property type="molecule type" value="Transcribed_RNA"/>
</dbReference>